<sequence length="294" mass="34774">YHNNIDKEAGEVLYQRFVDHVKYSDLAGALHYVYIPVFVAREMAAGFHTLKVSFDESSTNGHTLFIKRQNVKNDPKNDYTLFVVNLPPYCGKIGLENIFSECGEIKSILIKDQPGPDEAEKTDIIKWLNKEKYIFKVAYILFKETESVETALEMSSAVVRYMSTESRPILSGIKKWIHEYKNRYPNESTMQLIIDTYMKDFDQNNIKKKDNNEPNDEGWTTIPVKKSASTEKPKITRKMKKKEKKERIEKELMNFYVFQQREIKRDQIAELRRKFEEDKKRIAMLRQQRKFKPF</sequence>
<dbReference type="Gene3D" id="3.30.70.330">
    <property type="match status" value="1"/>
</dbReference>
<dbReference type="Pfam" id="PF12923">
    <property type="entry name" value="RRP7"/>
    <property type="match status" value="1"/>
</dbReference>
<dbReference type="GO" id="GO:0000028">
    <property type="term" value="P:ribosomal small subunit assembly"/>
    <property type="evidence" value="ECO:0007669"/>
    <property type="project" value="TreeGrafter"/>
</dbReference>
<dbReference type="GO" id="GO:0006364">
    <property type="term" value="P:rRNA processing"/>
    <property type="evidence" value="ECO:0007669"/>
    <property type="project" value="TreeGrafter"/>
</dbReference>
<dbReference type="GO" id="GO:0034456">
    <property type="term" value="C:UTP-C complex"/>
    <property type="evidence" value="ECO:0007669"/>
    <property type="project" value="TreeGrafter"/>
</dbReference>
<evidence type="ECO:0000259" key="4">
    <source>
        <dbReference type="PROSITE" id="PS50102"/>
    </source>
</evidence>
<dbReference type="PANTHER" id="PTHR13191:SF0">
    <property type="entry name" value="RIBOSOMAL RNA-PROCESSING PROTEIN 7 HOMOLOG A-RELATED"/>
    <property type="match status" value="1"/>
</dbReference>
<dbReference type="OrthoDB" id="5390at2759"/>
<evidence type="ECO:0000256" key="3">
    <source>
        <dbReference type="SAM" id="Coils"/>
    </source>
</evidence>
<dbReference type="CDD" id="cd12951">
    <property type="entry name" value="RRP7_Rrp7A"/>
    <property type="match status" value="1"/>
</dbReference>
<reference evidence="5" key="1">
    <citation type="journal article" date="2013" name="Genome Biol. Evol.">
        <title>Punctuated emergences of genetic and phenotypic innovations in eumetazoan, bilaterian, euteleostome, and hominidae ancestors.</title>
        <authorList>
            <person name="Wenger Y."/>
            <person name="Galliot B."/>
        </authorList>
    </citation>
    <scope>NUCLEOTIDE SEQUENCE</scope>
    <source>
        <tissue evidence="5">Whole animals</tissue>
    </source>
</reference>
<dbReference type="GO" id="GO:0032545">
    <property type="term" value="C:CURI complex"/>
    <property type="evidence" value="ECO:0007669"/>
    <property type="project" value="TreeGrafter"/>
</dbReference>
<name>T2M3A2_HYDVU</name>
<dbReference type="InterPro" id="IPR040446">
    <property type="entry name" value="RRP7"/>
</dbReference>
<feature type="domain" description="RRM" evidence="4">
    <location>
        <begin position="79"/>
        <end position="169"/>
    </location>
</feature>
<dbReference type="AlphaFoldDB" id="T2M3A2"/>
<gene>
    <name evidence="5" type="primary">RRP7A</name>
</gene>
<accession>T2M3A2</accession>
<dbReference type="EMBL" id="HAAD01000173">
    <property type="protein sequence ID" value="CDG66405.1"/>
    <property type="molecule type" value="mRNA"/>
</dbReference>
<dbReference type="SUPFAM" id="SSF54928">
    <property type="entry name" value="RNA-binding domain, RBD"/>
    <property type="match status" value="1"/>
</dbReference>
<dbReference type="Gene3D" id="6.10.250.1770">
    <property type="match status" value="1"/>
</dbReference>
<evidence type="ECO:0000313" key="5">
    <source>
        <dbReference type="EMBL" id="CDG66405.1"/>
    </source>
</evidence>
<dbReference type="PROSITE" id="PS50102">
    <property type="entry name" value="RRM"/>
    <property type="match status" value="1"/>
</dbReference>
<dbReference type="PANTHER" id="PTHR13191">
    <property type="entry name" value="RIBOSOMAL RNA PROCESSING PROTEIN 7-RELATED"/>
    <property type="match status" value="1"/>
</dbReference>
<comment type="similarity">
    <text evidence="1">Belongs to the RRP7 family.</text>
</comment>
<feature type="coiled-coil region" evidence="3">
    <location>
        <begin position="261"/>
        <end position="288"/>
    </location>
</feature>
<protein>
    <submittedName>
        <fullName evidence="5">Ribosomal RNA-processing protein 7 homolog A</fullName>
    </submittedName>
</protein>
<keyword evidence="2" id="KW-0694">RNA-binding</keyword>
<dbReference type="GO" id="GO:0003723">
    <property type="term" value="F:RNA binding"/>
    <property type="evidence" value="ECO:0007669"/>
    <property type="project" value="UniProtKB-UniRule"/>
</dbReference>
<dbReference type="InterPro" id="IPR012677">
    <property type="entry name" value="Nucleotide-bd_a/b_plait_sf"/>
</dbReference>
<proteinExistence type="evidence at transcript level"/>
<organism evidence="5">
    <name type="scientific">Hydra vulgaris</name>
    <name type="common">Hydra</name>
    <name type="synonym">Hydra attenuata</name>
    <dbReference type="NCBI Taxonomy" id="6087"/>
    <lineage>
        <taxon>Eukaryota</taxon>
        <taxon>Metazoa</taxon>
        <taxon>Cnidaria</taxon>
        <taxon>Hydrozoa</taxon>
        <taxon>Hydroidolina</taxon>
        <taxon>Anthoathecata</taxon>
        <taxon>Aplanulata</taxon>
        <taxon>Hydridae</taxon>
        <taxon>Hydra</taxon>
    </lineage>
</organism>
<keyword evidence="3" id="KW-0175">Coiled coil</keyword>
<dbReference type="InterPro" id="IPR024326">
    <property type="entry name" value="RRP7_C"/>
</dbReference>
<dbReference type="InterPro" id="IPR035979">
    <property type="entry name" value="RBD_domain_sf"/>
</dbReference>
<feature type="non-terminal residue" evidence="5">
    <location>
        <position position="1"/>
    </location>
</feature>
<dbReference type="InterPro" id="IPR000504">
    <property type="entry name" value="RRM_dom"/>
</dbReference>
<evidence type="ECO:0000256" key="2">
    <source>
        <dbReference type="PROSITE-ProRule" id="PRU00176"/>
    </source>
</evidence>
<evidence type="ECO:0000256" key="1">
    <source>
        <dbReference type="ARBA" id="ARBA00006110"/>
    </source>
</evidence>